<gene>
    <name evidence="2" type="ORF">MNBD_NITROSPIRAE01-2240</name>
</gene>
<dbReference type="PROSITE" id="PS00380">
    <property type="entry name" value="RHODANESE_1"/>
    <property type="match status" value="1"/>
</dbReference>
<sequence length="110" mass="12614">MNKVITREQIKDNLDQKKNMIIVEALPKKYFDTEHLPGALNIPHDEIGQKASEILPEKDAFIVVYCASTGCENSKIATDTLRNMGYTNAFEYVEGKEHWLEKKFPLEVTK</sequence>
<evidence type="ECO:0000259" key="1">
    <source>
        <dbReference type="PROSITE" id="PS50206"/>
    </source>
</evidence>
<name>A0A3B1CQN7_9ZZZZ</name>
<dbReference type="AlphaFoldDB" id="A0A3B1CQN7"/>
<dbReference type="Pfam" id="PF00581">
    <property type="entry name" value="Rhodanese"/>
    <property type="match status" value="1"/>
</dbReference>
<protein>
    <recommendedName>
        <fullName evidence="1">Rhodanese domain-containing protein</fullName>
    </recommendedName>
</protein>
<evidence type="ECO:0000313" key="2">
    <source>
        <dbReference type="EMBL" id="VAX32876.1"/>
    </source>
</evidence>
<feature type="domain" description="Rhodanese" evidence="1">
    <location>
        <begin position="16"/>
        <end position="108"/>
    </location>
</feature>
<organism evidence="2">
    <name type="scientific">hydrothermal vent metagenome</name>
    <dbReference type="NCBI Taxonomy" id="652676"/>
    <lineage>
        <taxon>unclassified sequences</taxon>
        <taxon>metagenomes</taxon>
        <taxon>ecological metagenomes</taxon>
    </lineage>
</organism>
<dbReference type="Gene3D" id="3.40.250.10">
    <property type="entry name" value="Rhodanese-like domain"/>
    <property type="match status" value="1"/>
</dbReference>
<accession>A0A3B1CQN7</accession>
<dbReference type="PROSITE" id="PS50206">
    <property type="entry name" value="RHODANESE_3"/>
    <property type="match status" value="1"/>
</dbReference>
<dbReference type="SUPFAM" id="SSF52821">
    <property type="entry name" value="Rhodanese/Cell cycle control phosphatase"/>
    <property type="match status" value="1"/>
</dbReference>
<dbReference type="CDD" id="cd00158">
    <property type="entry name" value="RHOD"/>
    <property type="match status" value="1"/>
</dbReference>
<dbReference type="PANTHER" id="PTHR43031">
    <property type="entry name" value="FAD-DEPENDENT OXIDOREDUCTASE"/>
    <property type="match status" value="1"/>
</dbReference>
<dbReference type="GO" id="GO:0004792">
    <property type="term" value="F:thiosulfate-cyanide sulfurtransferase activity"/>
    <property type="evidence" value="ECO:0007669"/>
    <property type="project" value="InterPro"/>
</dbReference>
<reference evidence="2" key="1">
    <citation type="submission" date="2018-06" db="EMBL/GenBank/DDBJ databases">
        <authorList>
            <person name="Zhirakovskaya E."/>
        </authorList>
    </citation>
    <scope>NUCLEOTIDE SEQUENCE</scope>
</reference>
<dbReference type="PANTHER" id="PTHR43031:SF1">
    <property type="entry name" value="PYRIDINE NUCLEOTIDE-DISULPHIDE OXIDOREDUCTASE"/>
    <property type="match status" value="1"/>
</dbReference>
<dbReference type="InterPro" id="IPR050229">
    <property type="entry name" value="GlpE_sulfurtransferase"/>
</dbReference>
<dbReference type="EMBL" id="UOGF01000098">
    <property type="protein sequence ID" value="VAX32876.1"/>
    <property type="molecule type" value="Genomic_DNA"/>
</dbReference>
<proteinExistence type="predicted"/>
<dbReference type="InterPro" id="IPR001763">
    <property type="entry name" value="Rhodanese-like_dom"/>
</dbReference>
<dbReference type="InterPro" id="IPR036873">
    <property type="entry name" value="Rhodanese-like_dom_sf"/>
</dbReference>
<dbReference type="SMART" id="SM00450">
    <property type="entry name" value="RHOD"/>
    <property type="match status" value="1"/>
</dbReference>
<dbReference type="InterPro" id="IPR001307">
    <property type="entry name" value="Thiosulphate_STrfase_CS"/>
</dbReference>